<reference evidence="2 3" key="1">
    <citation type="submission" date="2018-11" db="EMBL/GenBank/DDBJ databases">
        <authorList>
            <consortium name="Pathogen Informatics"/>
        </authorList>
    </citation>
    <scope>NUCLEOTIDE SEQUENCE [LARGE SCALE GENOMIC DNA]</scope>
    <source>
        <strain evidence="2 3">NCTC10913</strain>
    </source>
</reference>
<evidence type="ECO:0000313" key="2">
    <source>
        <dbReference type="EMBL" id="VDG73428.1"/>
    </source>
</evidence>
<name>A0ABY6SYR0_9CLOT</name>
<dbReference type="Proteomes" id="UP000277570">
    <property type="component" value="Unassembled WGS sequence"/>
</dbReference>
<comment type="caution">
    <text evidence="2">The sequence shown here is derived from an EMBL/GenBank/DDBJ whole genome shotgun (WGS) entry which is preliminary data.</text>
</comment>
<organism evidence="2 3">
    <name type="scientific">Clostridium carnis</name>
    <dbReference type="NCBI Taxonomy" id="1530"/>
    <lineage>
        <taxon>Bacteria</taxon>
        <taxon>Bacillati</taxon>
        <taxon>Bacillota</taxon>
        <taxon>Clostridia</taxon>
        <taxon>Eubacteriales</taxon>
        <taxon>Clostridiaceae</taxon>
        <taxon>Clostridium</taxon>
    </lineage>
</organism>
<dbReference type="Pfam" id="PF09643">
    <property type="entry name" value="YopX"/>
    <property type="match status" value="1"/>
</dbReference>
<gene>
    <name evidence="2" type="ORF">NCTC10913_03763</name>
</gene>
<dbReference type="EMBL" id="UYIN01000020">
    <property type="protein sequence ID" value="VDG73428.1"/>
    <property type="molecule type" value="Genomic_DNA"/>
</dbReference>
<proteinExistence type="predicted"/>
<dbReference type="NCBIfam" id="TIGR01671">
    <property type="entry name" value="phage_TIGR01671"/>
    <property type="match status" value="1"/>
</dbReference>
<dbReference type="Gene3D" id="2.30.30.290">
    <property type="entry name" value="YopX-like domains"/>
    <property type="match status" value="1"/>
</dbReference>
<dbReference type="SUPFAM" id="SSF159006">
    <property type="entry name" value="YopX-like"/>
    <property type="match status" value="1"/>
</dbReference>
<dbReference type="RefSeq" id="WP_125149532.1">
    <property type="nucleotide sequence ID" value="NZ_UYIN01000020.1"/>
</dbReference>
<dbReference type="InterPro" id="IPR023385">
    <property type="entry name" value="YopX-like_C"/>
</dbReference>
<keyword evidence="3" id="KW-1185">Reference proteome</keyword>
<feature type="domain" description="YopX protein" evidence="1">
    <location>
        <begin position="32"/>
        <end position="135"/>
    </location>
</feature>
<protein>
    <submittedName>
        <fullName evidence="2">Phage protein TIGR01671</fullName>
    </submittedName>
</protein>
<sequence>MSREIKFRAWHKYANYMCQNVKTDFLDRDYLEFMQYTGLKDKNAKKIYEGDILQDSFQNAFGELFEQENYKVEFINGCWCLLGKRINDCRPADTEMDLHSHFYFNEFDIEYFNKEGNLKYFEVIGNIYENPELLKED</sequence>
<evidence type="ECO:0000259" key="1">
    <source>
        <dbReference type="Pfam" id="PF09643"/>
    </source>
</evidence>
<dbReference type="InterPro" id="IPR010024">
    <property type="entry name" value="CHP16711"/>
</dbReference>
<accession>A0ABY6SYR0</accession>
<dbReference type="InterPro" id="IPR019096">
    <property type="entry name" value="YopX_protein"/>
</dbReference>
<evidence type="ECO:0000313" key="3">
    <source>
        <dbReference type="Proteomes" id="UP000277570"/>
    </source>
</evidence>